<dbReference type="CDD" id="cd01347">
    <property type="entry name" value="ligand_gated_channel"/>
    <property type="match status" value="1"/>
</dbReference>
<dbReference type="Proteomes" id="UP000218934">
    <property type="component" value="Unassembled WGS sequence"/>
</dbReference>
<keyword evidence="4 8" id="KW-0812">Transmembrane</keyword>
<keyword evidence="13" id="KW-0675">Receptor</keyword>
<dbReference type="Pfam" id="PF07715">
    <property type="entry name" value="Plug"/>
    <property type="match status" value="1"/>
</dbReference>
<accession>A0A2A4FWS0</accession>
<evidence type="ECO:0000256" key="2">
    <source>
        <dbReference type="ARBA" id="ARBA00022448"/>
    </source>
</evidence>
<keyword evidence="2 8" id="KW-0813">Transport</keyword>
<keyword evidence="7 8" id="KW-0998">Cell outer membrane</keyword>
<protein>
    <submittedName>
        <fullName evidence="13">TonB-dependent receptor</fullName>
    </submittedName>
</protein>
<dbReference type="PANTHER" id="PTHR47234:SF3">
    <property type="entry name" value="SECRETIN_TONB SHORT N-TERMINAL DOMAIN-CONTAINING PROTEIN"/>
    <property type="match status" value="1"/>
</dbReference>
<keyword evidence="10" id="KW-0732">Signal</keyword>
<keyword evidence="3 8" id="KW-1134">Transmembrane beta strand</keyword>
<name>A0A2A4FWS0_9SPHN</name>
<comment type="caution">
    <text evidence="13">The sequence shown here is derived from an EMBL/GenBank/DDBJ whole genome shotgun (WGS) entry which is preliminary data.</text>
</comment>
<evidence type="ECO:0000259" key="11">
    <source>
        <dbReference type="Pfam" id="PF00593"/>
    </source>
</evidence>
<evidence type="ECO:0000256" key="10">
    <source>
        <dbReference type="SAM" id="SignalP"/>
    </source>
</evidence>
<evidence type="ECO:0000256" key="9">
    <source>
        <dbReference type="RuleBase" id="RU003357"/>
    </source>
</evidence>
<reference evidence="13 14" key="1">
    <citation type="submission" date="2017-09" db="EMBL/GenBank/DDBJ databases">
        <title>The Catabolism of 3,6-Dichlorosalicylic acid is Initiated by the Cytochrome P450 Monooxygenase DsmABC in Rhizorhabdus dicambivorans Ndbn-20.</title>
        <authorList>
            <person name="Na L."/>
        </authorList>
    </citation>
    <scope>NUCLEOTIDE SEQUENCE [LARGE SCALE GENOMIC DNA]</scope>
    <source>
        <strain evidence="13 14">Ndbn-20m</strain>
    </source>
</reference>
<dbReference type="RefSeq" id="WP_066963637.1">
    <property type="nucleotide sequence ID" value="NZ_CP023449.1"/>
</dbReference>
<dbReference type="KEGG" id="rdi:CMV14_23075"/>
<evidence type="ECO:0000256" key="5">
    <source>
        <dbReference type="ARBA" id="ARBA00023077"/>
    </source>
</evidence>
<evidence type="ECO:0000256" key="3">
    <source>
        <dbReference type="ARBA" id="ARBA00022452"/>
    </source>
</evidence>
<sequence>MKRTGLVSFTALALASLSASAAMAQTLPAEAGEATDEGATIIVTGTRASGITAAESPTPIKLLGADAIEKVGQPNLNQALTQLVPSFVAQAFGGDMANQTLQARLRGLSPNHTLVLVNGKRRHTTANFAVLSGPFQGGASADLDLISPQAIQRIEVLEQGAAAQYGSDAIAGVINILLKDNDEGGTAVGSYGEYYKGDGGTYNAQLNLGTRVGEAGWINLTGFYRSHGRSQRGGLDRRVTDMNGVLLTTLSAAQRALYPGQDGFPFVNKIVGDAKSRLYNTSYNAGYDLGDVQLYSFGTYSHKTASSIQNFRLADRVIRSPVLGVAGTLTTPGVILFDNTGFDPTEEISEDDFGITGGVKGETMGWKWDLSTTYGKDKVKLYTRNSANASLFVDTGFTPTDFYDGQFINEELTLNADFGKEFDVGMVEPMNVAFGAEYRKGTYSIGSGDPGSIYKEGGQSYPGFRPTDAGSHSRKSYSAYIDLALMPADGLKLDVAGRYEHYSDFGSKVIGKITGRYDITDGFALRGTVSNGFRAPTLAESFYSATNVAPTSATVQLPANSAAAKLVGFQNLKPEKSTTFSAGFVAEPVDKLTVTVDAYQIKVKDRIIGSGSIAGKISGVVCSPAANPSGCPFDGNLILGAIAAQGNILDPTVGDVSIAVFTNGVDTRTRGIDLTASYPMSMDFGSINWTLSANYNETKITKVSIDPRLIDAIAISIIEKSSPKWKVIAGATFTSGPLSITLREALYGPTSQLTRPSGAYLGPVGGYYKVEVGTSALTDLEVSYELVKDLTLTAGANNLFNKKPEKVYNVTLANGTGLRPVTGSNVWNQPLTFGPYGFNGGYYYGRITLKF</sequence>
<feature type="signal peptide" evidence="10">
    <location>
        <begin position="1"/>
        <end position="24"/>
    </location>
</feature>
<dbReference type="SUPFAM" id="SSF56935">
    <property type="entry name" value="Porins"/>
    <property type="match status" value="1"/>
</dbReference>
<evidence type="ECO:0000256" key="4">
    <source>
        <dbReference type="ARBA" id="ARBA00022692"/>
    </source>
</evidence>
<gene>
    <name evidence="13" type="ORF">COO09_11215</name>
</gene>
<dbReference type="OrthoDB" id="7051241at2"/>
<feature type="chain" id="PRO_5012675198" evidence="10">
    <location>
        <begin position="25"/>
        <end position="851"/>
    </location>
</feature>
<organism evidence="13 14">
    <name type="scientific">Rhizorhabdus dicambivorans</name>
    <dbReference type="NCBI Taxonomy" id="1850238"/>
    <lineage>
        <taxon>Bacteria</taxon>
        <taxon>Pseudomonadati</taxon>
        <taxon>Pseudomonadota</taxon>
        <taxon>Alphaproteobacteria</taxon>
        <taxon>Sphingomonadales</taxon>
        <taxon>Sphingomonadaceae</taxon>
        <taxon>Rhizorhabdus</taxon>
    </lineage>
</organism>
<dbReference type="InterPro" id="IPR039426">
    <property type="entry name" value="TonB-dep_rcpt-like"/>
</dbReference>
<feature type="domain" description="TonB-dependent receptor-like beta-barrel" evidence="11">
    <location>
        <begin position="337"/>
        <end position="799"/>
    </location>
</feature>
<evidence type="ECO:0000259" key="12">
    <source>
        <dbReference type="Pfam" id="PF07715"/>
    </source>
</evidence>
<dbReference type="PROSITE" id="PS52016">
    <property type="entry name" value="TONB_DEPENDENT_REC_3"/>
    <property type="match status" value="1"/>
</dbReference>
<dbReference type="EMBL" id="NWUF01000009">
    <property type="protein sequence ID" value="PCE42192.1"/>
    <property type="molecule type" value="Genomic_DNA"/>
</dbReference>
<dbReference type="PANTHER" id="PTHR47234">
    <property type="match status" value="1"/>
</dbReference>
<dbReference type="InterPro" id="IPR037066">
    <property type="entry name" value="Plug_dom_sf"/>
</dbReference>
<evidence type="ECO:0000256" key="7">
    <source>
        <dbReference type="ARBA" id="ARBA00023237"/>
    </source>
</evidence>
<feature type="domain" description="TonB-dependent receptor plug" evidence="12">
    <location>
        <begin position="54"/>
        <end position="173"/>
    </location>
</feature>
<evidence type="ECO:0000256" key="1">
    <source>
        <dbReference type="ARBA" id="ARBA00004571"/>
    </source>
</evidence>
<dbReference type="Gene3D" id="2.170.130.10">
    <property type="entry name" value="TonB-dependent receptor, plug domain"/>
    <property type="match status" value="1"/>
</dbReference>
<comment type="similarity">
    <text evidence="8 9">Belongs to the TonB-dependent receptor family.</text>
</comment>
<dbReference type="InterPro" id="IPR012910">
    <property type="entry name" value="Plug_dom"/>
</dbReference>
<dbReference type="Pfam" id="PF00593">
    <property type="entry name" value="TonB_dep_Rec_b-barrel"/>
    <property type="match status" value="1"/>
</dbReference>
<evidence type="ECO:0000256" key="6">
    <source>
        <dbReference type="ARBA" id="ARBA00023136"/>
    </source>
</evidence>
<dbReference type="Gene3D" id="2.40.170.20">
    <property type="entry name" value="TonB-dependent receptor, beta-barrel domain"/>
    <property type="match status" value="1"/>
</dbReference>
<dbReference type="InterPro" id="IPR000531">
    <property type="entry name" value="Beta-barrel_TonB"/>
</dbReference>
<evidence type="ECO:0000313" key="13">
    <source>
        <dbReference type="EMBL" id="PCE42192.1"/>
    </source>
</evidence>
<evidence type="ECO:0000256" key="8">
    <source>
        <dbReference type="PROSITE-ProRule" id="PRU01360"/>
    </source>
</evidence>
<comment type="subcellular location">
    <subcellularLocation>
        <location evidence="1 8">Cell outer membrane</location>
        <topology evidence="1 8">Multi-pass membrane protein</topology>
    </subcellularLocation>
</comment>
<proteinExistence type="inferred from homology"/>
<evidence type="ECO:0000313" key="14">
    <source>
        <dbReference type="Proteomes" id="UP000218934"/>
    </source>
</evidence>
<dbReference type="InterPro" id="IPR036942">
    <property type="entry name" value="Beta-barrel_TonB_sf"/>
</dbReference>
<dbReference type="GO" id="GO:0009279">
    <property type="term" value="C:cell outer membrane"/>
    <property type="evidence" value="ECO:0007669"/>
    <property type="project" value="UniProtKB-SubCell"/>
</dbReference>
<keyword evidence="14" id="KW-1185">Reference proteome</keyword>
<keyword evidence="6 8" id="KW-0472">Membrane</keyword>
<keyword evidence="5 9" id="KW-0798">TonB box</keyword>
<dbReference type="AlphaFoldDB" id="A0A2A4FWS0"/>